<dbReference type="GO" id="GO:0005524">
    <property type="term" value="F:ATP binding"/>
    <property type="evidence" value="ECO:0007669"/>
    <property type="project" value="UniProtKB-KW"/>
</dbReference>
<dbReference type="Gene3D" id="3.30.420.40">
    <property type="match status" value="2"/>
</dbReference>
<evidence type="ECO:0000256" key="6">
    <source>
        <dbReference type="RuleBase" id="RU003322"/>
    </source>
</evidence>
<comment type="similarity">
    <text evidence="1 6">Belongs to the heat shock protein 70 family.</text>
</comment>
<dbReference type="EMBL" id="CP023445">
    <property type="protein sequence ID" value="ATE57401.1"/>
    <property type="molecule type" value="Genomic_DNA"/>
</dbReference>
<keyword evidence="3 6" id="KW-0067">ATP-binding</keyword>
<keyword evidence="9" id="KW-1185">Reference proteome</keyword>
<dbReference type="RefSeq" id="WP_096497104.1">
    <property type="nucleotide sequence ID" value="NZ_CP023445.1"/>
</dbReference>
<evidence type="ECO:0000256" key="1">
    <source>
        <dbReference type="ARBA" id="ARBA00007381"/>
    </source>
</evidence>
<dbReference type="Pfam" id="PF00012">
    <property type="entry name" value="HSP70"/>
    <property type="match status" value="1"/>
</dbReference>
<evidence type="ECO:0000256" key="7">
    <source>
        <dbReference type="SAM" id="MobiDB-lite"/>
    </source>
</evidence>
<reference evidence="8" key="1">
    <citation type="submission" date="2017-09" db="EMBL/GenBank/DDBJ databases">
        <title>Complete Genome Sequence of ansamitocin-producing Bacterium Actinosynnema pretiosum X47.</title>
        <authorList>
            <person name="Cao G."/>
            <person name="Zong G."/>
            <person name="Zhong C."/>
            <person name="Fu J."/>
        </authorList>
    </citation>
    <scope>NUCLEOTIDE SEQUENCE [LARGE SCALE GENOMIC DNA]</scope>
    <source>
        <strain evidence="8">X47</strain>
    </source>
</reference>
<organism evidence="8 9">
    <name type="scientific">Actinosynnema pretiosum</name>
    <dbReference type="NCBI Taxonomy" id="42197"/>
    <lineage>
        <taxon>Bacteria</taxon>
        <taxon>Bacillati</taxon>
        <taxon>Actinomycetota</taxon>
        <taxon>Actinomycetes</taxon>
        <taxon>Pseudonocardiales</taxon>
        <taxon>Pseudonocardiaceae</taxon>
        <taxon>Actinosynnema</taxon>
    </lineage>
</organism>
<dbReference type="PRINTS" id="PR00301">
    <property type="entry name" value="HEATSHOCK70"/>
</dbReference>
<evidence type="ECO:0000256" key="2">
    <source>
        <dbReference type="ARBA" id="ARBA00022741"/>
    </source>
</evidence>
<feature type="compositionally biased region" description="Pro residues" evidence="7">
    <location>
        <begin position="436"/>
        <end position="446"/>
    </location>
</feature>
<dbReference type="PROSITE" id="PS00329">
    <property type="entry name" value="HSP70_2"/>
    <property type="match status" value="1"/>
</dbReference>
<dbReference type="AlphaFoldDB" id="A0A290ZEF5"/>
<dbReference type="NCBIfam" id="TIGR03931">
    <property type="entry name" value="T7SS_Rv3446c"/>
    <property type="match status" value="1"/>
</dbReference>
<dbReference type="InterPro" id="IPR018181">
    <property type="entry name" value="Heat_shock_70_CS"/>
</dbReference>
<sequence length="653" mass="68532">MSLRVAVDFGTSSTCVAVSVRGREPQVVVVDGQPIVPSAVFAAADGTLFVGQEAERQAAVDPARYEPHPKRRVDESELLLGATVLPVADAVRAVLSRAVDEARRFAGGAPVDQLVLTHPAAWGSVRTGVLLRAARGLGREVRLVPEPVAAAVFHSASHAVPEGAALAVLDLGGGTVDASVVVRRAGSFQVLATEGDPGFGGADIDQALLEHIGGTLAEADRAAWAQLVEGRELADRRKRRVLRQDVRGAKETLSRHSYTDVPLPPPLPDAHVTRLDLERLVAEPLARAAGLVASTARAAGLEPGALAAVFLVGGTSRVPLVARLVLEQTGAVPTSIDQPETVVARGALLASAPGPADKPRASGTEGATTRITPADEAATRKLAAGEIPRTDGPTRKITRRMTAPPLSGPFAPQPPSAQIPAAQPPAQPSHQQPSPQQLPHPLPPPRLTHFPTTLPPQPRPPARRSRVPLVVGGVLALVLVVGAATAYALAGGWWSGSGPGPSSSPPPAADERVTAQYDYRFSRPEGWEQSGSDAQERRVQLKPAGSAGDGAVLVVQERRLNYDATAEPGRAEAELRAQYEAGGGNLSDFDARASFADKDVVRFREAGQGASTDWYVVFQGRVQVSVGCRYADQDRERVRSACEHVVRTLSVTS</sequence>
<dbReference type="SUPFAM" id="SSF53067">
    <property type="entry name" value="Actin-like ATPase domain"/>
    <property type="match status" value="2"/>
</dbReference>
<proteinExistence type="inferred from homology"/>
<protein>
    <submittedName>
        <fullName evidence="8">Type VII secretion-associated protein</fullName>
    </submittedName>
</protein>
<dbReference type="Gene3D" id="3.90.640.10">
    <property type="entry name" value="Actin, Chain A, domain 4"/>
    <property type="match status" value="1"/>
</dbReference>
<dbReference type="PANTHER" id="PTHR19375">
    <property type="entry name" value="HEAT SHOCK PROTEIN 70KDA"/>
    <property type="match status" value="1"/>
</dbReference>
<keyword evidence="5" id="KW-0143">Chaperone</keyword>
<dbReference type="InterPro" id="IPR043129">
    <property type="entry name" value="ATPase_NBD"/>
</dbReference>
<keyword evidence="2 6" id="KW-0547">Nucleotide-binding</keyword>
<evidence type="ECO:0000256" key="4">
    <source>
        <dbReference type="ARBA" id="ARBA00023016"/>
    </source>
</evidence>
<evidence type="ECO:0000256" key="3">
    <source>
        <dbReference type="ARBA" id="ARBA00022840"/>
    </source>
</evidence>
<dbReference type="Proteomes" id="UP000218505">
    <property type="component" value="Chromosome"/>
</dbReference>
<dbReference type="InterPro" id="IPR023840">
    <property type="entry name" value="T7SS_Rv3446c"/>
</dbReference>
<evidence type="ECO:0000256" key="5">
    <source>
        <dbReference type="ARBA" id="ARBA00023186"/>
    </source>
</evidence>
<accession>A0A290ZEF5</accession>
<dbReference type="PROSITE" id="PS01036">
    <property type="entry name" value="HSP70_3"/>
    <property type="match status" value="1"/>
</dbReference>
<evidence type="ECO:0000313" key="9">
    <source>
        <dbReference type="Proteomes" id="UP000218505"/>
    </source>
</evidence>
<evidence type="ECO:0000313" key="8">
    <source>
        <dbReference type="EMBL" id="ATE57401.1"/>
    </source>
</evidence>
<dbReference type="InterPro" id="IPR013126">
    <property type="entry name" value="Hsp_70_fam"/>
</dbReference>
<dbReference type="KEGG" id="apre:CNX65_32240"/>
<gene>
    <name evidence="8" type="ORF">CNX65_32240</name>
</gene>
<name>A0A290ZEF5_9PSEU</name>
<dbReference type="GO" id="GO:0140662">
    <property type="term" value="F:ATP-dependent protein folding chaperone"/>
    <property type="evidence" value="ECO:0007669"/>
    <property type="project" value="InterPro"/>
</dbReference>
<keyword evidence="4" id="KW-0346">Stress response</keyword>
<feature type="region of interest" description="Disordered" evidence="7">
    <location>
        <begin position="350"/>
        <end position="464"/>
    </location>
</feature>
<feature type="compositionally biased region" description="Pro residues" evidence="7">
    <location>
        <begin position="411"/>
        <end position="427"/>
    </location>
</feature>